<dbReference type="EC" id="4.1.99.22" evidence="2"/>
<dbReference type="GO" id="GO:0005525">
    <property type="term" value="F:GTP binding"/>
    <property type="evidence" value="ECO:0007669"/>
    <property type="project" value="UniProtKB-KW"/>
</dbReference>
<dbReference type="SFLD" id="SFLDG01386">
    <property type="entry name" value="main_SPASM_domain-containing"/>
    <property type="match status" value="1"/>
</dbReference>
<dbReference type="InterPro" id="IPR040064">
    <property type="entry name" value="MoaA-like"/>
</dbReference>
<evidence type="ECO:0000256" key="3">
    <source>
        <dbReference type="ARBA" id="ARBA00022485"/>
    </source>
</evidence>
<dbReference type="GO" id="GO:0006777">
    <property type="term" value="P:Mo-molybdopterin cofactor biosynthetic process"/>
    <property type="evidence" value="ECO:0007669"/>
    <property type="project" value="UniProtKB-KW"/>
</dbReference>
<dbReference type="PROSITE" id="PS51918">
    <property type="entry name" value="RADICAL_SAM"/>
    <property type="match status" value="1"/>
</dbReference>
<reference evidence="14" key="1">
    <citation type="submission" date="2021-02" db="EMBL/GenBank/DDBJ databases">
        <title>Fulvivirga sp. S481 isolated from sea water.</title>
        <authorList>
            <person name="Bae S.S."/>
            <person name="Baek K."/>
        </authorList>
    </citation>
    <scope>NUCLEOTIDE SEQUENCE</scope>
    <source>
        <strain evidence="14">S481</strain>
    </source>
</reference>
<dbReference type="Pfam" id="PF04055">
    <property type="entry name" value="Radical_SAM"/>
    <property type="match status" value="1"/>
</dbReference>
<evidence type="ECO:0000259" key="13">
    <source>
        <dbReference type="PROSITE" id="PS51918"/>
    </source>
</evidence>
<keyword evidence="7" id="KW-0408">Iron</keyword>
<evidence type="ECO:0000256" key="7">
    <source>
        <dbReference type="ARBA" id="ARBA00023004"/>
    </source>
</evidence>
<dbReference type="Gene3D" id="3.20.20.70">
    <property type="entry name" value="Aldolase class I"/>
    <property type="match status" value="1"/>
</dbReference>
<dbReference type="InterPro" id="IPR013785">
    <property type="entry name" value="Aldolase_TIM"/>
</dbReference>
<keyword evidence="6" id="KW-0547">Nucleotide-binding</keyword>
<dbReference type="AlphaFoldDB" id="A0A974WIJ8"/>
<dbReference type="SMART" id="SM00729">
    <property type="entry name" value="Elp3"/>
    <property type="match status" value="1"/>
</dbReference>
<dbReference type="Pfam" id="PF06463">
    <property type="entry name" value="Mob_synth_C"/>
    <property type="match status" value="1"/>
</dbReference>
<dbReference type="SFLD" id="SFLDG01067">
    <property type="entry name" value="SPASM/twitch_domain_containing"/>
    <property type="match status" value="1"/>
</dbReference>
<dbReference type="InterPro" id="IPR007197">
    <property type="entry name" value="rSAM"/>
</dbReference>
<organism evidence="14 15">
    <name type="scientific">Fulvivirga lutea</name>
    <dbReference type="NCBI Taxonomy" id="2810512"/>
    <lineage>
        <taxon>Bacteria</taxon>
        <taxon>Pseudomonadati</taxon>
        <taxon>Bacteroidota</taxon>
        <taxon>Cytophagia</taxon>
        <taxon>Cytophagales</taxon>
        <taxon>Fulvivirgaceae</taxon>
        <taxon>Fulvivirga</taxon>
    </lineage>
</organism>
<evidence type="ECO:0000256" key="11">
    <source>
        <dbReference type="ARBA" id="ARBA00023239"/>
    </source>
</evidence>
<evidence type="ECO:0000313" key="14">
    <source>
        <dbReference type="EMBL" id="QSE96003.1"/>
    </source>
</evidence>
<protein>
    <recommendedName>
        <fullName evidence="2">GTP 3',8-cyclase</fullName>
        <ecNumber evidence="2">4.1.99.22</ecNumber>
    </recommendedName>
</protein>
<accession>A0A974WIJ8</accession>
<proteinExistence type="predicted"/>
<name>A0A974WIJ8_9BACT</name>
<keyword evidence="3" id="KW-0004">4Fe-4S</keyword>
<dbReference type="GO" id="GO:0051539">
    <property type="term" value="F:4 iron, 4 sulfur cluster binding"/>
    <property type="evidence" value="ECO:0007669"/>
    <property type="project" value="UniProtKB-KW"/>
</dbReference>
<evidence type="ECO:0000256" key="9">
    <source>
        <dbReference type="ARBA" id="ARBA00023134"/>
    </source>
</evidence>
<keyword evidence="10" id="KW-0501">Molybdenum cofactor biosynthesis</keyword>
<dbReference type="CDD" id="cd01335">
    <property type="entry name" value="Radical_SAM"/>
    <property type="match status" value="1"/>
</dbReference>
<gene>
    <name evidence="14" type="primary">moaA</name>
    <name evidence="14" type="ORF">JR347_10275</name>
</gene>
<keyword evidence="11" id="KW-0456">Lyase</keyword>
<keyword evidence="9" id="KW-0342">GTP-binding</keyword>
<evidence type="ECO:0000256" key="4">
    <source>
        <dbReference type="ARBA" id="ARBA00022691"/>
    </source>
</evidence>
<sequence length="325" mass="36572">MLIDKFGRKITYARISVTDRCNLRCFYCMPAEGINYSPRKDLLSYEEIIRLGKILGKNGVSKIRITGGEPFARKDLIDCLRSLKQIVGIEEVHVTTNAVLIAPFIHDLASIGIDSINVSLDTTDSARFYEITRRDEFEAVWNNLHALIDCGIPTKVNIVVMKGINEGDIIPMANLSKTLPISIRYIEEMPFNGSEVKHEVITYSEIQERLNSVYPNIERLTEKPGSTSMKFKIPGSKGDIGIIAAYSRTFCNDCNRIRITSKGELRNCLYDHSGISLRDLLRENISDAKLIEEIQAHLNKKMANGFEAENNRSEVSYESMSIIGG</sequence>
<evidence type="ECO:0000313" key="15">
    <source>
        <dbReference type="Proteomes" id="UP000662783"/>
    </source>
</evidence>
<dbReference type="RefSeq" id="WP_205720516.1">
    <property type="nucleotide sequence ID" value="NZ_CP070608.1"/>
</dbReference>
<dbReference type="GO" id="GO:0061799">
    <property type="term" value="F:cyclic pyranopterin monophosphate synthase activity"/>
    <property type="evidence" value="ECO:0007669"/>
    <property type="project" value="TreeGrafter"/>
</dbReference>
<evidence type="ECO:0000256" key="12">
    <source>
        <dbReference type="ARBA" id="ARBA00048697"/>
    </source>
</evidence>
<keyword evidence="15" id="KW-1185">Reference proteome</keyword>
<dbReference type="EMBL" id="CP070608">
    <property type="protein sequence ID" value="QSE96003.1"/>
    <property type="molecule type" value="Genomic_DNA"/>
</dbReference>
<dbReference type="InterPro" id="IPR010505">
    <property type="entry name" value="MoaA_twitch"/>
</dbReference>
<dbReference type="CDD" id="cd21117">
    <property type="entry name" value="Twitch_MoaA"/>
    <property type="match status" value="1"/>
</dbReference>
<keyword evidence="4" id="KW-0949">S-adenosyl-L-methionine</keyword>
<dbReference type="SFLD" id="SFLDG01383">
    <property type="entry name" value="cyclic_pyranopterin_phosphate"/>
    <property type="match status" value="1"/>
</dbReference>
<evidence type="ECO:0000256" key="5">
    <source>
        <dbReference type="ARBA" id="ARBA00022723"/>
    </source>
</evidence>
<dbReference type="SUPFAM" id="SSF102114">
    <property type="entry name" value="Radical SAM enzymes"/>
    <property type="match status" value="1"/>
</dbReference>
<comment type="catalytic activity">
    <reaction evidence="12">
        <text>GTP + AH2 + S-adenosyl-L-methionine = (8S)-3',8-cyclo-7,8-dihydroguanosine 5'-triphosphate + 5'-deoxyadenosine + L-methionine + A + H(+)</text>
        <dbReference type="Rhea" id="RHEA:49576"/>
        <dbReference type="ChEBI" id="CHEBI:13193"/>
        <dbReference type="ChEBI" id="CHEBI:15378"/>
        <dbReference type="ChEBI" id="CHEBI:17319"/>
        <dbReference type="ChEBI" id="CHEBI:17499"/>
        <dbReference type="ChEBI" id="CHEBI:37565"/>
        <dbReference type="ChEBI" id="CHEBI:57844"/>
        <dbReference type="ChEBI" id="CHEBI:59789"/>
        <dbReference type="ChEBI" id="CHEBI:131766"/>
        <dbReference type="EC" id="4.1.99.22"/>
    </reaction>
</comment>
<dbReference type="PROSITE" id="PS01305">
    <property type="entry name" value="MOAA_NIFB_PQQE"/>
    <property type="match status" value="1"/>
</dbReference>
<dbReference type="InterPro" id="IPR050105">
    <property type="entry name" value="MoCo_biosynth_MoaA/MoaC"/>
</dbReference>
<dbReference type="Proteomes" id="UP000662783">
    <property type="component" value="Chromosome"/>
</dbReference>
<evidence type="ECO:0000256" key="8">
    <source>
        <dbReference type="ARBA" id="ARBA00023014"/>
    </source>
</evidence>
<dbReference type="GO" id="GO:0046872">
    <property type="term" value="F:metal ion binding"/>
    <property type="evidence" value="ECO:0007669"/>
    <property type="project" value="UniProtKB-KW"/>
</dbReference>
<evidence type="ECO:0000256" key="6">
    <source>
        <dbReference type="ARBA" id="ARBA00022741"/>
    </source>
</evidence>
<dbReference type="PANTHER" id="PTHR22960:SF0">
    <property type="entry name" value="MOLYBDENUM COFACTOR BIOSYNTHESIS PROTEIN 1"/>
    <property type="match status" value="1"/>
</dbReference>
<evidence type="ECO:0000256" key="10">
    <source>
        <dbReference type="ARBA" id="ARBA00023150"/>
    </source>
</evidence>
<dbReference type="PANTHER" id="PTHR22960">
    <property type="entry name" value="MOLYBDOPTERIN COFACTOR SYNTHESIS PROTEIN A"/>
    <property type="match status" value="1"/>
</dbReference>
<dbReference type="KEGG" id="fuv:JR347_10275"/>
<keyword evidence="5" id="KW-0479">Metal-binding</keyword>
<feature type="domain" description="Radical SAM core" evidence="13">
    <location>
        <begin position="5"/>
        <end position="223"/>
    </location>
</feature>
<dbReference type="InterPro" id="IPR006638">
    <property type="entry name" value="Elp3/MiaA/NifB-like_rSAM"/>
</dbReference>
<evidence type="ECO:0000256" key="1">
    <source>
        <dbReference type="ARBA" id="ARBA00001966"/>
    </source>
</evidence>
<dbReference type="GO" id="GO:0061798">
    <property type="term" value="F:GTP 3',8'-cyclase activity"/>
    <property type="evidence" value="ECO:0007669"/>
    <property type="project" value="UniProtKB-EC"/>
</dbReference>
<keyword evidence="8" id="KW-0411">Iron-sulfur</keyword>
<dbReference type="NCBIfam" id="TIGR02666">
    <property type="entry name" value="moaA"/>
    <property type="match status" value="1"/>
</dbReference>
<evidence type="ECO:0000256" key="2">
    <source>
        <dbReference type="ARBA" id="ARBA00012167"/>
    </source>
</evidence>
<comment type="cofactor">
    <cofactor evidence="1">
        <name>[4Fe-4S] cluster</name>
        <dbReference type="ChEBI" id="CHEBI:49883"/>
    </cofactor>
</comment>
<dbReference type="SFLD" id="SFLDS00029">
    <property type="entry name" value="Radical_SAM"/>
    <property type="match status" value="1"/>
</dbReference>
<dbReference type="InterPro" id="IPR013483">
    <property type="entry name" value="MoaA"/>
</dbReference>
<dbReference type="InterPro" id="IPR058240">
    <property type="entry name" value="rSAM_sf"/>
</dbReference>
<dbReference type="InterPro" id="IPR000385">
    <property type="entry name" value="MoaA_NifB_PqqE_Fe-S-bd_CS"/>
</dbReference>